<sequence length="200" mass="22066">MAYLSSDARAASKGLYGRGGNGITSTTWHDMPDAMVRLLSADDIRGDLEIRWYVDIFEGVLADLTIDEARTLRDRLVAVITEFEGPVSAVSDNDVDDTDTVNADGTVQTLESEPAFCRECNGRISLLSNGTDYWWTHEPHSINDHEPVPEGPAHCRVCGGRIMLVATDNYRGWEHYFEPWTEHDAVPGLVTLSHTSGEAA</sequence>
<dbReference type="KEGG" id="nyu:D7D52_34110"/>
<evidence type="ECO:0000313" key="2">
    <source>
        <dbReference type="Proteomes" id="UP000267164"/>
    </source>
</evidence>
<proteinExistence type="predicted"/>
<dbReference type="Proteomes" id="UP000267164">
    <property type="component" value="Chromosome"/>
</dbReference>
<evidence type="ECO:0000313" key="1">
    <source>
        <dbReference type="EMBL" id="AYF78022.1"/>
    </source>
</evidence>
<dbReference type="OrthoDB" id="9983804at2"/>
<organism evidence="1 2">
    <name type="scientific">Nocardia yunnanensis</name>
    <dbReference type="NCBI Taxonomy" id="2382165"/>
    <lineage>
        <taxon>Bacteria</taxon>
        <taxon>Bacillati</taxon>
        <taxon>Actinomycetota</taxon>
        <taxon>Actinomycetes</taxon>
        <taxon>Mycobacteriales</taxon>
        <taxon>Nocardiaceae</taxon>
        <taxon>Nocardia</taxon>
    </lineage>
</organism>
<name>A0A386ZJH4_9NOCA</name>
<keyword evidence="2" id="KW-1185">Reference proteome</keyword>
<dbReference type="AlphaFoldDB" id="A0A386ZJH4"/>
<dbReference type="EMBL" id="CP032568">
    <property type="protein sequence ID" value="AYF78022.1"/>
    <property type="molecule type" value="Genomic_DNA"/>
</dbReference>
<protein>
    <submittedName>
        <fullName evidence="1">Uncharacterized protein</fullName>
    </submittedName>
</protein>
<gene>
    <name evidence="1" type="ORF">D7D52_34110</name>
</gene>
<accession>A0A386ZJH4</accession>
<dbReference type="RefSeq" id="WP_120743066.1">
    <property type="nucleotide sequence ID" value="NZ_CP032568.1"/>
</dbReference>
<reference evidence="1 2" key="1">
    <citation type="submission" date="2018-09" db="EMBL/GenBank/DDBJ databases">
        <title>Nocardia yunnanensis sp. nov., an actinomycete isolated from a soil sample.</title>
        <authorList>
            <person name="Zhang J."/>
        </authorList>
    </citation>
    <scope>NUCLEOTIDE SEQUENCE [LARGE SCALE GENOMIC DNA]</scope>
    <source>
        <strain evidence="1 2">CFHS0054</strain>
    </source>
</reference>